<name>A0ABQ9XGL9_9EUKA</name>
<dbReference type="Proteomes" id="UP001281761">
    <property type="component" value="Unassembled WGS sequence"/>
</dbReference>
<evidence type="ECO:0000256" key="1">
    <source>
        <dbReference type="SAM" id="Phobius"/>
    </source>
</evidence>
<keyword evidence="1" id="KW-0472">Membrane</keyword>
<sequence length="442" mass="48863">MRRSSADREEARSISDIGFVPGVELVEKTFFFWNCAREYGGAVTCFASPQSILIDSTIFEINLAGKTLAMNAGGFVLSASSSLSLTVTNSIFFQQSSHGIGGGVTLAGIQPNTVINFEHSWFLGCHGISTQLFPPMGGNIVLGPLANATNVSVTFNTCRFNATHSEGRGRDIFCFAGWSTVITPTSFPCSVAMNTNHSIYVDGVTGDQDDFWLALSTPDKCPAIAAKPKIPKHPPKFEFSINPSLLTSILCWAILILLNTVIVMCCGCLREGKCSYSAGCRFAFKCWRGCLICLFFPLYLIYYPFKIRMEKMKNDTYIGWKMNTRKKVRDTAFKSVLFRKFDIAGFLVNVTNSAREDVSMPRPTPTDSAFRRMVADASNPTERTPLLINAETENQQSEGADLVNPCKQAEAEMFRMNAVSVFCSITVEKTRERCVKLLSLYE</sequence>
<protein>
    <submittedName>
        <fullName evidence="2">Uncharacterized protein</fullName>
    </submittedName>
</protein>
<feature type="transmembrane region" description="Helical" evidence="1">
    <location>
        <begin position="286"/>
        <end position="305"/>
    </location>
</feature>
<keyword evidence="1" id="KW-1133">Transmembrane helix</keyword>
<keyword evidence="1" id="KW-0812">Transmembrane</keyword>
<comment type="caution">
    <text evidence="2">The sequence shown here is derived from an EMBL/GenBank/DDBJ whole genome shotgun (WGS) entry which is preliminary data.</text>
</comment>
<dbReference type="SUPFAM" id="SSF51126">
    <property type="entry name" value="Pectin lyase-like"/>
    <property type="match status" value="1"/>
</dbReference>
<feature type="transmembrane region" description="Helical" evidence="1">
    <location>
        <begin position="245"/>
        <end position="265"/>
    </location>
</feature>
<accession>A0ABQ9XGL9</accession>
<dbReference type="InterPro" id="IPR011050">
    <property type="entry name" value="Pectin_lyase_fold/virulence"/>
</dbReference>
<organism evidence="2 3">
    <name type="scientific">Blattamonas nauphoetae</name>
    <dbReference type="NCBI Taxonomy" id="2049346"/>
    <lineage>
        <taxon>Eukaryota</taxon>
        <taxon>Metamonada</taxon>
        <taxon>Preaxostyla</taxon>
        <taxon>Oxymonadida</taxon>
        <taxon>Blattamonas</taxon>
    </lineage>
</organism>
<reference evidence="2 3" key="1">
    <citation type="journal article" date="2022" name="bioRxiv">
        <title>Genomics of Preaxostyla Flagellates Illuminates Evolutionary Transitions and the Path Towards Mitochondrial Loss.</title>
        <authorList>
            <person name="Novak L.V.F."/>
            <person name="Treitli S.C."/>
            <person name="Pyrih J."/>
            <person name="Halakuc P."/>
            <person name="Pipaliya S.V."/>
            <person name="Vacek V."/>
            <person name="Brzon O."/>
            <person name="Soukal P."/>
            <person name="Eme L."/>
            <person name="Dacks J.B."/>
            <person name="Karnkowska A."/>
            <person name="Elias M."/>
            <person name="Hampl V."/>
        </authorList>
    </citation>
    <scope>NUCLEOTIDE SEQUENCE [LARGE SCALE GENOMIC DNA]</scope>
    <source>
        <strain evidence="2">NAU3</strain>
        <tissue evidence="2">Gut</tissue>
    </source>
</reference>
<dbReference type="EMBL" id="JARBJD010000134">
    <property type="protein sequence ID" value="KAK2950564.1"/>
    <property type="molecule type" value="Genomic_DNA"/>
</dbReference>
<proteinExistence type="predicted"/>
<evidence type="ECO:0000313" key="3">
    <source>
        <dbReference type="Proteomes" id="UP001281761"/>
    </source>
</evidence>
<evidence type="ECO:0000313" key="2">
    <source>
        <dbReference type="EMBL" id="KAK2950564.1"/>
    </source>
</evidence>
<gene>
    <name evidence="2" type="ORF">BLNAU_14558</name>
</gene>
<keyword evidence="3" id="KW-1185">Reference proteome</keyword>